<dbReference type="InterPro" id="IPR003717">
    <property type="entry name" value="RecO"/>
</dbReference>
<dbReference type="PANTHER" id="PTHR33991">
    <property type="entry name" value="DNA REPAIR PROTEIN RECO"/>
    <property type="match status" value="1"/>
</dbReference>
<dbReference type="Proteomes" id="UP001251524">
    <property type="component" value="Unassembled WGS sequence"/>
</dbReference>
<sequence>MRYVAQPAFVLHARPWRETSLLVEVLSAEHGRLGLVARGVQGPKRQVLRAALQPLQWIRFDAVQTGEMARLIAAEAQDAAPRLGGEAMLAGFYLNELTLRMAPRQDPAPELYEAYAQARSRLGVGEPLGWTLRRYERDLLEALGFGFDWAHDGDGAAIDPAARYRLDPEHGPRRVLSDRGHGDRSSAATGRALLSLATDRQPEANDLPGLRRAMRSVLSYHLGPRGLKSWEMLAELGRVAPRTRPDQSDGGN</sequence>
<evidence type="ECO:0000313" key="11">
    <source>
        <dbReference type="EMBL" id="MDR7136259.1"/>
    </source>
</evidence>
<protein>
    <recommendedName>
        <fullName evidence="3 8">DNA repair protein RecO</fullName>
    </recommendedName>
    <alternativeName>
        <fullName evidence="7 8">Recombination protein O</fullName>
    </alternativeName>
</protein>
<evidence type="ECO:0000256" key="5">
    <source>
        <dbReference type="ARBA" id="ARBA00023172"/>
    </source>
</evidence>
<dbReference type="RefSeq" id="WP_310064593.1">
    <property type="nucleotide sequence ID" value="NZ_JAVDVY010000004.1"/>
</dbReference>
<dbReference type="EMBL" id="JAVDVY010000004">
    <property type="protein sequence ID" value="MDR7136259.1"/>
    <property type="molecule type" value="Genomic_DNA"/>
</dbReference>
<name>A0ABU1WF78_9GAMM</name>
<evidence type="ECO:0000256" key="4">
    <source>
        <dbReference type="ARBA" id="ARBA00022763"/>
    </source>
</evidence>
<feature type="domain" description="DNA replication/recombination mediator RecO N-terminal" evidence="10">
    <location>
        <begin position="1"/>
        <end position="76"/>
    </location>
</feature>
<dbReference type="HAMAP" id="MF_00201">
    <property type="entry name" value="RecO"/>
    <property type="match status" value="1"/>
</dbReference>
<dbReference type="PANTHER" id="PTHR33991:SF1">
    <property type="entry name" value="DNA REPAIR PROTEIN RECO"/>
    <property type="match status" value="1"/>
</dbReference>
<comment type="function">
    <text evidence="1 8">Involved in DNA repair and RecF pathway recombination.</text>
</comment>
<evidence type="ECO:0000256" key="1">
    <source>
        <dbReference type="ARBA" id="ARBA00003065"/>
    </source>
</evidence>
<feature type="compositionally biased region" description="Basic and acidic residues" evidence="9">
    <location>
        <begin position="168"/>
        <end position="184"/>
    </location>
</feature>
<dbReference type="Pfam" id="PF02565">
    <property type="entry name" value="RecO_C"/>
    <property type="match status" value="1"/>
</dbReference>
<keyword evidence="6 8" id="KW-0234">DNA repair</keyword>
<keyword evidence="5 8" id="KW-0233">DNA recombination</keyword>
<dbReference type="Gene3D" id="1.20.1440.120">
    <property type="entry name" value="Recombination protein O, C-terminal domain"/>
    <property type="match status" value="1"/>
</dbReference>
<evidence type="ECO:0000313" key="12">
    <source>
        <dbReference type="Proteomes" id="UP001251524"/>
    </source>
</evidence>
<organism evidence="11 12">
    <name type="scientific">Lysobacter niastensis</name>
    <dbReference type="NCBI Taxonomy" id="380629"/>
    <lineage>
        <taxon>Bacteria</taxon>
        <taxon>Pseudomonadati</taxon>
        <taxon>Pseudomonadota</taxon>
        <taxon>Gammaproteobacteria</taxon>
        <taxon>Lysobacterales</taxon>
        <taxon>Lysobacteraceae</taxon>
        <taxon>Lysobacter</taxon>
    </lineage>
</organism>
<dbReference type="NCBIfam" id="TIGR00613">
    <property type="entry name" value="reco"/>
    <property type="match status" value="1"/>
</dbReference>
<evidence type="ECO:0000256" key="3">
    <source>
        <dbReference type="ARBA" id="ARBA00021310"/>
    </source>
</evidence>
<evidence type="ECO:0000259" key="10">
    <source>
        <dbReference type="Pfam" id="PF11967"/>
    </source>
</evidence>
<dbReference type="Gene3D" id="2.40.50.140">
    <property type="entry name" value="Nucleic acid-binding proteins"/>
    <property type="match status" value="1"/>
</dbReference>
<evidence type="ECO:0000256" key="6">
    <source>
        <dbReference type="ARBA" id="ARBA00023204"/>
    </source>
</evidence>
<evidence type="ECO:0000256" key="7">
    <source>
        <dbReference type="ARBA" id="ARBA00033409"/>
    </source>
</evidence>
<reference evidence="11 12" key="1">
    <citation type="submission" date="2023-07" db="EMBL/GenBank/DDBJ databases">
        <title>Sorghum-associated microbial communities from plants grown in Nebraska, USA.</title>
        <authorList>
            <person name="Schachtman D."/>
        </authorList>
    </citation>
    <scope>NUCLEOTIDE SEQUENCE [LARGE SCALE GENOMIC DNA]</scope>
    <source>
        <strain evidence="11 12">BE198</strain>
    </source>
</reference>
<comment type="caution">
    <text evidence="11">The sequence shown here is derived from an EMBL/GenBank/DDBJ whole genome shotgun (WGS) entry which is preliminary data.</text>
</comment>
<evidence type="ECO:0000256" key="9">
    <source>
        <dbReference type="SAM" id="MobiDB-lite"/>
    </source>
</evidence>
<feature type="region of interest" description="Disordered" evidence="9">
    <location>
        <begin position="168"/>
        <end position="187"/>
    </location>
</feature>
<accession>A0ABU1WF78</accession>
<proteinExistence type="inferred from homology"/>
<keyword evidence="4 8" id="KW-0227">DNA damage</keyword>
<evidence type="ECO:0000256" key="8">
    <source>
        <dbReference type="HAMAP-Rule" id="MF_00201"/>
    </source>
</evidence>
<keyword evidence="12" id="KW-1185">Reference proteome</keyword>
<evidence type="ECO:0000256" key="2">
    <source>
        <dbReference type="ARBA" id="ARBA00007452"/>
    </source>
</evidence>
<dbReference type="SUPFAM" id="SSF50249">
    <property type="entry name" value="Nucleic acid-binding proteins"/>
    <property type="match status" value="1"/>
</dbReference>
<dbReference type="InterPro" id="IPR022572">
    <property type="entry name" value="DNA_rep/recomb_RecO_N"/>
</dbReference>
<gene>
    <name evidence="8" type="primary">recO</name>
    <name evidence="11" type="ORF">J2X06_003485</name>
</gene>
<comment type="similarity">
    <text evidence="2 8">Belongs to the RecO family.</text>
</comment>
<dbReference type="InterPro" id="IPR042242">
    <property type="entry name" value="RecO_C"/>
</dbReference>
<dbReference type="InterPro" id="IPR012340">
    <property type="entry name" value="NA-bd_OB-fold"/>
</dbReference>
<dbReference type="Pfam" id="PF11967">
    <property type="entry name" value="RecO_N"/>
    <property type="match status" value="1"/>
</dbReference>